<reference evidence="2" key="1">
    <citation type="submission" date="2022-05" db="EMBL/GenBank/DDBJ databases">
        <authorList>
            <person name="Okamura Y."/>
        </authorList>
    </citation>
    <scope>NUCLEOTIDE SEQUENCE</scope>
</reference>
<protein>
    <submittedName>
        <fullName evidence="2">Uncharacterized protein</fullName>
    </submittedName>
</protein>
<evidence type="ECO:0000256" key="1">
    <source>
        <dbReference type="SAM" id="MobiDB-lite"/>
    </source>
</evidence>
<name>A0A9P0T9M2_PIEBR</name>
<dbReference type="Proteomes" id="UP001152562">
    <property type="component" value="Unassembled WGS sequence"/>
</dbReference>
<gene>
    <name evidence="2" type="ORF">PIBRA_LOCUS2639</name>
</gene>
<accession>A0A9P0T9M2</accession>
<comment type="caution">
    <text evidence="2">The sequence shown here is derived from an EMBL/GenBank/DDBJ whole genome shotgun (WGS) entry which is preliminary data.</text>
</comment>
<proteinExistence type="predicted"/>
<sequence>MLVNIPMQMDYESALKMKDNFMECVVPRRPRRCLSPLPEDRECSNSDLRKSSLVNRRRRQRRRLPVVPEYDEC</sequence>
<keyword evidence="3" id="KW-1185">Reference proteome</keyword>
<feature type="region of interest" description="Disordered" evidence="1">
    <location>
        <begin position="54"/>
        <end position="73"/>
    </location>
</feature>
<dbReference type="AlphaFoldDB" id="A0A9P0T9M2"/>
<feature type="compositionally biased region" description="Basic residues" evidence="1">
    <location>
        <begin position="55"/>
        <end position="64"/>
    </location>
</feature>
<dbReference type="EMBL" id="CALOZG010000003">
    <property type="protein sequence ID" value="CAH4001180.1"/>
    <property type="molecule type" value="Genomic_DNA"/>
</dbReference>
<evidence type="ECO:0000313" key="3">
    <source>
        <dbReference type="Proteomes" id="UP001152562"/>
    </source>
</evidence>
<evidence type="ECO:0000313" key="2">
    <source>
        <dbReference type="EMBL" id="CAH4001180.1"/>
    </source>
</evidence>
<organism evidence="2 3">
    <name type="scientific">Pieris brassicae</name>
    <name type="common">White butterfly</name>
    <name type="synonym">Large white butterfly</name>
    <dbReference type="NCBI Taxonomy" id="7116"/>
    <lineage>
        <taxon>Eukaryota</taxon>
        <taxon>Metazoa</taxon>
        <taxon>Ecdysozoa</taxon>
        <taxon>Arthropoda</taxon>
        <taxon>Hexapoda</taxon>
        <taxon>Insecta</taxon>
        <taxon>Pterygota</taxon>
        <taxon>Neoptera</taxon>
        <taxon>Endopterygota</taxon>
        <taxon>Lepidoptera</taxon>
        <taxon>Glossata</taxon>
        <taxon>Ditrysia</taxon>
        <taxon>Papilionoidea</taxon>
        <taxon>Pieridae</taxon>
        <taxon>Pierinae</taxon>
        <taxon>Pieris</taxon>
    </lineage>
</organism>